<reference evidence="3 4" key="1">
    <citation type="journal article" date="2023" name="Elife">
        <title>Identification of key yeast species and microbe-microbe interactions impacting larval growth of Drosophila in the wild.</title>
        <authorList>
            <person name="Mure A."/>
            <person name="Sugiura Y."/>
            <person name="Maeda R."/>
            <person name="Honda K."/>
            <person name="Sakurai N."/>
            <person name="Takahashi Y."/>
            <person name="Watada M."/>
            <person name="Katoh T."/>
            <person name="Gotoh A."/>
            <person name="Gotoh Y."/>
            <person name="Taniguchi I."/>
            <person name="Nakamura K."/>
            <person name="Hayashi T."/>
            <person name="Katayama T."/>
            <person name="Uemura T."/>
            <person name="Hattori Y."/>
        </authorList>
    </citation>
    <scope>NUCLEOTIDE SEQUENCE [LARGE SCALE GENOMIC DNA]</scope>
    <source>
        <strain evidence="3 4">SC-9</strain>
    </source>
</reference>
<dbReference type="InterPro" id="IPR003121">
    <property type="entry name" value="SWIB_MDM2_domain"/>
</dbReference>
<proteinExistence type="predicted"/>
<name>A0AAV5QUZ0_9ASCO</name>
<dbReference type="InterPro" id="IPR036885">
    <property type="entry name" value="SWIB_MDM2_dom_sf"/>
</dbReference>
<sequence>MIKHPIQTNPGAVQSPQTMAPPVLSLKPTDFSISHSLDELFPEVGQLRKLQDAERRLDIFTTRKWADLQESAQTGIKESGILRIFIYNTCENQLWQKELLKSQGKEVNENDPATWTLRVEGRLLNDKDPVDSPSRLKFSNYLTGLAIDLDTNSKFESITPSTLNQSVIEWHETPQHQGNRISFDGMDVKRKGSDKVKCKITIQPKEYPTKFKLDSKLAELLGSYEMSETDVIFSLWQYIQINKLHDKTDKRLVNCDQDLEELFKVKQIAFSDLIHVIRNFLKPVEPIVLDYEVATDKSSTLGEVVLDVNVEIRNPVLDEVNAKQYTAMEKEMITKNDPLIKELDTKIALDIQALNSSRTKYEFFKKFAEDPLNFLEKWQESHAKSLKILLGDEGYTEENARRSEFYTDELLDENIDLLLNSNRL</sequence>
<keyword evidence="4" id="KW-1185">Reference proteome</keyword>
<evidence type="ECO:0000256" key="1">
    <source>
        <dbReference type="SAM" id="MobiDB-lite"/>
    </source>
</evidence>
<dbReference type="RefSeq" id="XP_064855780.1">
    <property type="nucleotide sequence ID" value="XM_064999708.1"/>
</dbReference>
<dbReference type="PROSITE" id="PS51925">
    <property type="entry name" value="SWIB_MDM2"/>
    <property type="match status" value="1"/>
</dbReference>
<organism evidence="3 4">
    <name type="scientific">Saccharomycopsis crataegensis</name>
    <dbReference type="NCBI Taxonomy" id="43959"/>
    <lineage>
        <taxon>Eukaryota</taxon>
        <taxon>Fungi</taxon>
        <taxon>Dikarya</taxon>
        <taxon>Ascomycota</taxon>
        <taxon>Saccharomycotina</taxon>
        <taxon>Saccharomycetes</taxon>
        <taxon>Saccharomycopsidaceae</taxon>
        <taxon>Saccharomycopsis</taxon>
    </lineage>
</organism>
<dbReference type="InterPro" id="IPR019835">
    <property type="entry name" value="SWIB_domain"/>
</dbReference>
<dbReference type="EMBL" id="BTFZ01000020">
    <property type="protein sequence ID" value="GMM38785.1"/>
    <property type="molecule type" value="Genomic_DNA"/>
</dbReference>
<dbReference type="Proteomes" id="UP001360560">
    <property type="component" value="Unassembled WGS sequence"/>
</dbReference>
<feature type="domain" description="DM2" evidence="2">
    <location>
        <begin position="206"/>
        <end position="283"/>
    </location>
</feature>
<dbReference type="AlphaFoldDB" id="A0AAV5QUZ0"/>
<feature type="compositionally biased region" description="Polar residues" evidence="1">
    <location>
        <begin position="1"/>
        <end position="18"/>
    </location>
</feature>
<gene>
    <name evidence="3" type="ORF">DASC09_061240</name>
</gene>
<evidence type="ECO:0000313" key="3">
    <source>
        <dbReference type="EMBL" id="GMM38785.1"/>
    </source>
</evidence>
<protein>
    <submittedName>
        <fullName evidence="3">Snf12 protein</fullName>
    </submittedName>
</protein>
<dbReference type="PANTHER" id="PTHR13844">
    <property type="entry name" value="SWI/SNF-RELATED MATRIX-ASSOCIATED ACTIN-DEPENDENT REGULATOR OF CHROMATIN SUBFAMILY D"/>
    <property type="match status" value="1"/>
</dbReference>
<evidence type="ECO:0000259" key="2">
    <source>
        <dbReference type="PROSITE" id="PS51925"/>
    </source>
</evidence>
<comment type="caution">
    <text evidence="3">The sequence shown here is derived from an EMBL/GenBank/DDBJ whole genome shotgun (WGS) entry which is preliminary data.</text>
</comment>
<dbReference type="SUPFAM" id="SSF47592">
    <property type="entry name" value="SWIB/MDM2 domain"/>
    <property type="match status" value="1"/>
</dbReference>
<evidence type="ECO:0000313" key="4">
    <source>
        <dbReference type="Proteomes" id="UP001360560"/>
    </source>
</evidence>
<dbReference type="Gene3D" id="1.10.245.10">
    <property type="entry name" value="SWIB/MDM2 domain"/>
    <property type="match status" value="1"/>
</dbReference>
<accession>A0AAV5QUZ0</accession>
<dbReference type="Pfam" id="PF02201">
    <property type="entry name" value="SWIB"/>
    <property type="match status" value="1"/>
</dbReference>
<dbReference type="SMART" id="SM00151">
    <property type="entry name" value="SWIB"/>
    <property type="match status" value="1"/>
</dbReference>
<feature type="region of interest" description="Disordered" evidence="1">
    <location>
        <begin position="1"/>
        <end position="21"/>
    </location>
</feature>
<dbReference type="CDD" id="cd10568">
    <property type="entry name" value="SWIB_like"/>
    <property type="match status" value="1"/>
</dbReference>
<dbReference type="GeneID" id="90076773"/>